<evidence type="ECO:0000256" key="4">
    <source>
        <dbReference type="ARBA" id="ARBA00023004"/>
    </source>
</evidence>
<dbReference type="AlphaFoldDB" id="A0A5P1EJS9"/>
<evidence type="ECO:0000256" key="2">
    <source>
        <dbReference type="ARBA" id="ARBA00022723"/>
    </source>
</evidence>
<name>A0A5P1EJS9_ASPOF</name>
<evidence type="ECO:0000313" key="8">
    <source>
        <dbReference type="EMBL" id="ONK64851.1"/>
    </source>
</evidence>
<comment type="cofactor">
    <cofactor evidence="1">
        <name>L-ascorbate</name>
        <dbReference type="ChEBI" id="CHEBI:38290"/>
    </cofactor>
</comment>
<dbReference type="Pfam" id="PF03171">
    <property type="entry name" value="2OG-FeII_Oxy"/>
    <property type="match status" value="1"/>
</dbReference>
<evidence type="ECO:0000313" key="9">
    <source>
        <dbReference type="Proteomes" id="UP000243459"/>
    </source>
</evidence>
<feature type="domain" description="Fe2OG dioxygenase" evidence="7">
    <location>
        <begin position="193"/>
        <end position="294"/>
    </location>
</feature>
<organism evidence="8 9">
    <name type="scientific">Asparagus officinalis</name>
    <name type="common">Garden asparagus</name>
    <dbReference type="NCBI Taxonomy" id="4686"/>
    <lineage>
        <taxon>Eukaryota</taxon>
        <taxon>Viridiplantae</taxon>
        <taxon>Streptophyta</taxon>
        <taxon>Embryophyta</taxon>
        <taxon>Tracheophyta</taxon>
        <taxon>Spermatophyta</taxon>
        <taxon>Magnoliopsida</taxon>
        <taxon>Liliopsida</taxon>
        <taxon>Asparagales</taxon>
        <taxon>Asparagaceae</taxon>
        <taxon>Asparagoideae</taxon>
        <taxon>Asparagus</taxon>
    </lineage>
</organism>
<keyword evidence="3 5" id="KW-0560">Oxidoreductase</keyword>
<reference evidence="9" key="1">
    <citation type="journal article" date="2017" name="Nat. Commun.">
        <title>The asparagus genome sheds light on the origin and evolution of a young Y chromosome.</title>
        <authorList>
            <person name="Harkess A."/>
            <person name="Zhou J."/>
            <person name="Xu C."/>
            <person name="Bowers J.E."/>
            <person name="Van der Hulst R."/>
            <person name="Ayyampalayam S."/>
            <person name="Mercati F."/>
            <person name="Riccardi P."/>
            <person name="McKain M.R."/>
            <person name="Kakrana A."/>
            <person name="Tang H."/>
            <person name="Ray J."/>
            <person name="Groenendijk J."/>
            <person name="Arikit S."/>
            <person name="Mathioni S.M."/>
            <person name="Nakano M."/>
            <person name="Shan H."/>
            <person name="Telgmann-Rauber A."/>
            <person name="Kanno A."/>
            <person name="Yue Z."/>
            <person name="Chen H."/>
            <person name="Li W."/>
            <person name="Chen Y."/>
            <person name="Xu X."/>
            <person name="Zhang Y."/>
            <person name="Luo S."/>
            <person name="Chen H."/>
            <person name="Gao J."/>
            <person name="Mao Z."/>
            <person name="Pires J.C."/>
            <person name="Luo M."/>
            <person name="Kudrna D."/>
            <person name="Wing R.A."/>
            <person name="Meyers B.C."/>
            <person name="Yi K."/>
            <person name="Kong H."/>
            <person name="Lavrijsen P."/>
            <person name="Sunseri F."/>
            <person name="Falavigna A."/>
            <person name="Ye Y."/>
            <person name="Leebens-Mack J.H."/>
            <person name="Chen G."/>
        </authorList>
    </citation>
    <scope>NUCLEOTIDE SEQUENCE [LARGE SCALE GENOMIC DNA]</scope>
    <source>
        <strain evidence="9">cv. DH0086</strain>
    </source>
</reference>
<accession>A0A5P1EJS9</accession>
<keyword evidence="9" id="KW-1185">Reference proteome</keyword>
<dbReference type="InterPro" id="IPR050231">
    <property type="entry name" value="Iron_ascorbate_oxido_reductase"/>
</dbReference>
<dbReference type="SUPFAM" id="SSF51197">
    <property type="entry name" value="Clavaminate synthase-like"/>
    <property type="match status" value="1"/>
</dbReference>
<dbReference type="Gene3D" id="2.60.120.330">
    <property type="entry name" value="B-lactam Antibiotic, Isopenicillin N Synthase, Chain"/>
    <property type="match status" value="1"/>
</dbReference>
<dbReference type="PRINTS" id="PR00682">
    <property type="entry name" value="IPNSYNTHASE"/>
</dbReference>
<evidence type="ECO:0000256" key="5">
    <source>
        <dbReference type="RuleBase" id="RU003682"/>
    </source>
</evidence>
<dbReference type="InterPro" id="IPR027443">
    <property type="entry name" value="IPNS-like_sf"/>
</dbReference>
<proteinExistence type="inferred from homology"/>
<dbReference type="PANTHER" id="PTHR47990">
    <property type="entry name" value="2-OXOGLUTARATE (2OG) AND FE(II)-DEPENDENT OXYGENASE SUPERFAMILY PROTEIN-RELATED"/>
    <property type="match status" value="1"/>
</dbReference>
<evidence type="ECO:0000256" key="6">
    <source>
        <dbReference type="SAM" id="MobiDB-lite"/>
    </source>
</evidence>
<protein>
    <recommendedName>
        <fullName evidence="7">Fe2OG dioxygenase domain-containing protein</fullName>
    </recommendedName>
</protein>
<comment type="similarity">
    <text evidence="5">Belongs to the iron/ascorbate-dependent oxidoreductase family.</text>
</comment>
<keyword evidence="2 5" id="KW-0479">Metal-binding</keyword>
<keyword evidence="4 5" id="KW-0408">Iron</keyword>
<evidence type="ECO:0000256" key="3">
    <source>
        <dbReference type="ARBA" id="ARBA00023002"/>
    </source>
</evidence>
<dbReference type="InterPro" id="IPR026992">
    <property type="entry name" value="DIOX_N"/>
</dbReference>
<dbReference type="Pfam" id="PF14226">
    <property type="entry name" value="DIOX_N"/>
    <property type="match status" value="1"/>
</dbReference>
<feature type="region of interest" description="Disordered" evidence="6">
    <location>
        <begin position="1"/>
        <end position="22"/>
    </location>
</feature>
<dbReference type="FunFam" id="2.60.120.330:FF:000012">
    <property type="entry name" value="Gibberellin 20 oxidase 1"/>
    <property type="match status" value="1"/>
</dbReference>
<dbReference type="InterPro" id="IPR005123">
    <property type="entry name" value="Oxoglu/Fe-dep_dioxygenase_dom"/>
</dbReference>
<dbReference type="EMBL" id="CM007387">
    <property type="protein sequence ID" value="ONK64851.1"/>
    <property type="molecule type" value="Genomic_DNA"/>
</dbReference>
<dbReference type="PROSITE" id="PS51471">
    <property type="entry name" value="FE2OG_OXY"/>
    <property type="match status" value="1"/>
</dbReference>
<dbReference type="OrthoDB" id="288590at2759"/>
<dbReference type="Gramene" id="ONK64851">
    <property type="protein sequence ID" value="ONK64851"/>
    <property type="gene ID" value="A4U43_C07F30640"/>
</dbReference>
<dbReference type="GO" id="GO:0016491">
    <property type="term" value="F:oxidoreductase activity"/>
    <property type="evidence" value="ECO:0007669"/>
    <property type="project" value="UniProtKB-KW"/>
</dbReference>
<gene>
    <name evidence="8" type="ORF">A4U43_C07F30640</name>
</gene>
<evidence type="ECO:0000256" key="1">
    <source>
        <dbReference type="ARBA" id="ARBA00001961"/>
    </source>
</evidence>
<dbReference type="OMA" id="CHPNHDS"/>
<dbReference type="Proteomes" id="UP000243459">
    <property type="component" value="Chromosome 7"/>
</dbReference>
<dbReference type="InterPro" id="IPR044861">
    <property type="entry name" value="IPNS-like_FE2OG_OXY"/>
</dbReference>
<evidence type="ECO:0000259" key="7">
    <source>
        <dbReference type="PROSITE" id="PS51471"/>
    </source>
</evidence>
<sequence length="349" mass="39893">MNPEFDTSFIQNPDSRPNPNISEAESIPLIDLSPLFTTPVNLTPLISEIEAACSNVGFFQAINHGVPAELLQRVQSAAKEFFALSTEEKSRVRRNEERFLGYYDTENTKNVRDWKEVFDFCVNDPMTVPTSSESGETAVQQIRNQWPENPEGMRDACMDYAKAVEGLSFRLLELIAMTLNAPAKRLNGYFEDSISRIRLNHYPPCPSPDLALGVGPHKDQGALTVLAQDDVGGLDVKRKYDGQWVRVKPVPNSYIINIGDLIQVWSNDKYESTEHRVSVNSEKERFSIPFFLYPAHYTVIRPVEELVSEDNPAKYNEFNWGHFFRSRMSSNFQKLGVENQQIYHFRKKT</sequence>
<dbReference type="GO" id="GO:0046872">
    <property type="term" value="F:metal ion binding"/>
    <property type="evidence" value="ECO:0007669"/>
    <property type="project" value="UniProtKB-KW"/>
</dbReference>
<feature type="compositionally biased region" description="Polar residues" evidence="6">
    <location>
        <begin position="8"/>
        <end position="22"/>
    </location>
</feature>